<dbReference type="AlphaFoldDB" id="A0A7J0HEU5"/>
<gene>
    <name evidence="1" type="ORF">Acr_29g0007950</name>
</gene>
<name>A0A7J0HEU5_9ERIC</name>
<reference evidence="1 2" key="1">
    <citation type="submission" date="2019-07" db="EMBL/GenBank/DDBJ databases">
        <title>De Novo Assembly of kiwifruit Actinidia rufa.</title>
        <authorList>
            <person name="Sugita-Konishi S."/>
            <person name="Sato K."/>
            <person name="Mori E."/>
            <person name="Abe Y."/>
            <person name="Kisaki G."/>
            <person name="Hamano K."/>
            <person name="Suezawa K."/>
            <person name="Otani M."/>
            <person name="Fukuda T."/>
            <person name="Manabe T."/>
            <person name="Gomi K."/>
            <person name="Tabuchi M."/>
            <person name="Akimitsu K."/>
            <person name="Kataoka I."/>
        </authorList>
    </citation>
    <scope>NUCLEOTIDE SEQUENCE [LARGE SCALE GENOMIC DNA]</scope>
    <source>
        <strain evidence="2">cv. Fuchu</strain>
    </source>
</reference>
<sequence>MIERKSKIDIFDGERCYYWHAGPNCNTGELQRYLDLDRPDLAQAFRPSSGISTYLSQTYLKHLDLTQASRPSSARPSTWYFIPLQLPLSSHELDQCLSRSCELDVQHKIFVGESSELRELAISGQPSWGRAWYSRELGKLSPNSKPSSRELGTGSPRIALSKWIL</sequence>
<accession>A0A7J0HEU5</accession>
<dbReference type="EMBL" id="BJWL01000029">
    <property type="protein sequence ID" value="GFZ21633.1"/>
    <property type="molecule type" value="Genomic_DNA"/>
</dbReference>
<dbReference type="Proteomes" id="UP000585474">
    <property type="component" value="Unassembled WGS sequence"/>
</dbReference>
<keyword evidence="2" id="KW-1185">Reference proteome</keyword>
<comment type="caution">
    <text evidence="1">The sequence shown here is derived from an EMBL/GenBank/DDBJ whole genome shotgun (WGS) entry which is preliminary data.</text>
</comment>
<evidence type="ECO:0000313" key="2">
    <source>
        <dbReference type="Proteomes" id="UP000585474"/>
    </source>
</evidence>
<proteinExistence type="predicted"/>
<evidence type="ECO:0000313" key="1">
    <source>
        <dbReference type="EMBL" id="GFZ21633.1"/>
    </source>
</evidence>
<protein>
    <submittedName>
        <fullName evidence="1">Uncharacterized protein</fullName>
    </submittedName>
</protein>
<organism evidence="1 2">
    <name type="scientific">Actinidia rufa</name>
    <dbReference type="NCBI Taxonomy" id="165716"/>
    <lineage>
        <taxon>Eukaryota</taxon>
        <taxon>Viridiplantae</taxon>
        <taxon>Streptophyta</taxon>
        <taxon>Embryophyta</taxon>
        <taxon>Tracheophyta</taxon>
        <taxon>Spermatophyta</taxon>
        <taxon>Magnoliopsida</taxon>
        <taxon>eudicotyledons</taxon>
        <taxon>Gunneridae</taxon>
        <taxon>Pentapetalae</taxon>
        <taxon>asterids</taxon>
        <taxon>Ericales</taxon>
        <taxon>Actinidiaceae</taxon>
        <taxon>Actinidia</taxon>
    </lineage>
</organism>